<keyword evidence="1" id="KW-0472">Membrane</keyword>
<evidence type="ECO:0000313" key="2">
    <source>
        <dbReference type="EMBL" id="RMY86957.1"/>
    </source>
</evidence>
<evidence type="ECO:0000256" key="1">
    <source>
        <dbReference type="SAM" id="Phobius"/>
    </source>
</evidence>
<gene>
    <name evidence="2" type="ORF">D0861_05642</name>
</gene>
<dbReference type="Proteomes" id="UP000268823">
    <property type="component" value="Unassembled WGS sequence"/>
</dbReference>
<dbReference type="OrthoDB" id="3857696at2759"/>
<dbReference type="AlphaFoldDB" id="A0A3M7FE54"/>
<feature type="transmembrane region" description="Helical" evidence="1">
    <location>
        <begin position="12"/>
        <end position="31"/>
    </location>
</feature>
<feature type="transmembrane region" description="Helical" evidence="1">
    <location>
        <begin position="68"/>
        <end position="88"/>
    </location>
</feature>
<name>A0A3M7FE54_HORWE</name>
<reference evidence="2 3" key="1">
    <citation type="journal article" date="2018" name="BMC Genomics">
        <title>Genomic evidence for intraspecific hybridization in a clonal and extremely halotolerant yeast.</title>
        <authorList>
            <person name="Gostincar C."/>
            <person name="Stajich J.E."/>
            <person name="Zupancic J."/>
            <person name="Zalar P."/>
            <person name="Gunde-Cimerman N."/>
        </authorList>
    </citation>
    <scope>NUCLEOTIDE SEQUENCE [LARGE SCALE GENOMIC DNA]</scope>
    <source>
        <strain evidence="2 3">EXF-2788</strain>
    </source>
</reference>
<sequence>MAPNRPVNFSQLIWKEALPVGGFVCILYWTLGELKHFQWFSPISTLYVWIAIWYALSLTSLRCLYRHGPFYVAGAGWMQSLLMLWDLYDKTNGAEASLRLEDVVYAAVFTILAVGTNCYILATRVRMDYSPALPAEDEGREAEKA</sequence>
<comment type="caution">
    <text evidence="2">The sequence shown here is derived from an EMBL/GenBank/DDBJ whole genome shotgun (WGS) entry which is preliminary data.</text>
</comment>
<protein>
    <submittedName>
        <fullName evidence="2">Uncharacterized protein</fullName>
    </submittedName>
</protein>
<accession>A0A3M7FE54</accession>
<dbReference type="EMBL" id="QWIR01000102">
    <property type="protein sequence ID" value="RMY86957.1"/>
    <property type="molecule type" value="Genomic_DNA"/>
</dbReference>
<dbReference type="VEuPathDB" id="FungiDB:BTJ68_10464"/>
<evidence type="ECO:0000313" key="3">
    <source>
        <dbReference type="Proteomes" id="UP000268823"/>
    </source>
</evidence>
<proteinExistence type="predicted"/>
<keyword evidence="1" id="KW-1133">Transmembrane helix</keyword>
<feature type="transmembrane region" description="Helical" evidence="1">
    <location>
        <begin position="37"/>
        <end position="56"/>
    </location>
</feature>
<feature type="transmembrane region" description="Helical" evidence="1">
    <location>
        <begin position="103"/>
        <end position="122"/>
    </location>
</feature>
<organism evidence="2 3">
    <name type="scientific">Hortaea werneckii</name>
    <name type="common">Black yeast</name>
    <name type="synonym">Cladosporium werneckii</name>
    <dbReference type="NCBI Taxonomy" id="91943"/>
    <lineage>
        <taxon>Eukaryota</taxon>
        <taxon>Fungi</taxon>
        <taxon>Dikarya</taxon>
        <taxon>Ascomycota</taxon>
        <taxon>Pezizomycotina</taxon>
        <taxon>Dothideomycetes</taxon>
        <taxon>Dothideomycetidae</taxon>
        <taxon>Mycosphaerellales</taxon>
        <taxon>Teratosphaeriaceae</taxon>
        <taxon>Hortaea</taxon>
    </lineage>
</organism>
<keyword evidence="1" id="KW-0812">Transmembrane</keyword>